<protein>
    <submittedName>
        <fullName evidence="10">Zinc finger C3HC-type containing 1</fullName>
    </submittedName>
</protein>
<dbReference type="PANTHER" id="PTHR15835">
    <property type="entry name" value="NUCLEAR-INTERACTING PARTNER OF ALK"/>
    <property type="match status" value="1"/>
</dbReference>
<dbReference type="InterPro" id="IPR013909">
    <property type="entry name" value="NuBaID_C"/>
</dbReference>
<gene>
    <name evidence="10" type="primary">ZC3HC1</name>
</gene>
<reference evidence="10" key="2">
    <citation type="submission" date="2025-09" db="UniProtKB">
        <authorList>
            <consortium name="Ensembl"/>
        </authorList>
    </citation>
    <scope>IDENTIFICATION</scope>
</reference>
<dbReference type="GeneTree" id="ENSGT00390000006086"/>
<evidence type="ECO:0000259" key="8">
    <source>
        <dbReference type="Pfam" id="PF07967"/>
    </source>
</evidence>
<accession>A0A8C5R6B0</accession>
<dbReference type="Ensembl" id="ENSLLET00000048888.1">
    <property type="protein sequence ID" value="ENSLLEP00000047038.1"/>
    <property type="gene ID" value="ENSLLEG00000029750.1"/>
</dbReference>
<dbReference type="InterPro" id="IPR012935">
    <property type="entry name" value="NuBaID_N"/>
</dbReference>
<evidence type="ECO:0000256" key="3">
    <source>
        <dbReference type="ARBA" id="ARBA00022771"/>
    </source>
</evidence>
<evidence type="ECO:0000256" key="4">
    <source>
        <dbReference type="ARBA" id="ARBA00022833"/>
    </source>
</evidence>
<evidence type="ECO:0000256" key="7">
    <source>
        <dbReference type="SAM" id="MobiDB-lite"/>
    </source>
</evidence>
<evidence type="ECO:0000259" key="9">
    <source>
        <dbReference type="Pfam" id="PF08600"/>
    </source>
</evidence>
<dbReference type="GO" id="GO:0005634">
    <property type="term" value="C:nucleus"/>
    <property type="evidence" value="ECO:0007669"/>
    <property type="project" value="UniProtKB-SubCell"/>
</dbReference>
<keyword evidence="2" id="KW-0479">Metal-binding</keyword>
<dbReference type="AlphaFoldDB" id="A0A8C5R6B0"/>
<evidence type="ECO:0000256" key="2">
    <source>
        <dbReference type="ARBA" id="ARBA00022723"/>
    </source>
</evidence>
<feature type="domain" description="C3HC-type" evidence="8">
    <location>
        <begin position="63"/>
        <end position="191"/>
    </location>
</feature>
<feature type="region of interest" description="Disordered" evidence="7">
    <location>
        <begin position="1"/>
        <end position="20"/>
    </location>
</feature>
<dbReference type="Pfam" id="PF07967">
    <property type="entry name" value="zf-C3HC"/>
    <property type="match status" value="1"/>
</dbReference>
<keyword evidence="3" id="KW-0863">Zinc-finger</keyword>
<evidence type="ECO:0000256" key="6">
    <source>
        <dbReference type="ARBA" id="ARBA00044931"/>
    </source>
</evidence>
<evidence type="ECO:0000256" key="5">
    <source>
        <dbReference type="ARBA" id="ARBA00023242"/>
    </source>
</evidence>
<evidence type="ECO:0000313" key="11">
    <source>
        <dbReference type="Proteomes" id="UP000694569"/>
    </source>
</evidence>
<dbReference type="PANTHER" id="PTHR15835:SF6">
    <property type="entry name" value="ZINC FINGER C3HC-TYPE PROTEIN 1"/>
    <property type="match status" value="1"/>
</dbReference>
<dbReference type="GO" id="GO:0008270">
    <property type="term" value="F:zinc ion binding"/>
    <property type="evidence" value="ECO:0007669"/>
    <property type="project" value="UniProtKB-KW"/>
</dbReference>
<name>A0A8C5R6B0_9ANUR</name>
<dbReference type="Pfam" id="PF08600">
    <property type="entry name" value="NuBaID_C"/>
    <property type="match status" value="1"/>
</dbReference>
<dbReference type="OrthoDB" id="614844at2759"/>
<evidence type="ECO:0000256" key="1">
    <source>
        <dbReference type="ARBA" id="ARBA00004123"/>
    </source>
</evidence>
<proteinExistence type="predicted"/>
<sequence>MAAPCAETTVSPLKSPAGTPGKVRELINEGIVSGDGDTRKETNISKEDNGCKAGTEALACETTSREAFYNRVESFSISFSSWAGKPPELSPLLCAKYGWSNVECDMLKCSSCSTYLCVSLQPTLDFTSYKQRCVELQEALKNAHKKFCFWPDSPCPEHFWTLLVTEPSSVLNEFVERFQNLCKLELQLPSLKPEDLKSMEVTENTVSLLLHLIDDELKTKEGREILTQNLVNEFLHIHISACVLALCGWNCSPSSRPSSLSIIGCPRCMRKVGMWGFLQLEAVDTDASPTPGTPVSPGEVVCDRTPLGSISSNRRVTRSRDPEQSPSPLYTRTRSWDFSSPSETDAVRSRPVTRSMGQGESPFLATEMHSSPQRKPKRPRLCSSSSSDTSPRGYFDPVSQHRTWCPWVSMYKTSTNKETDKSDCEKTGKVEQCGWKEVLMVLLADVKSRSLGEQDSTVSDMLFHQMCQMLMHTYPPNLLRPY</sequence>
<feature type="region of interest" description="Disordered" evidence="7">
    <location>
        <begin position="286"/>
        <end position="395"/>
    </location>
</feature>
<keyword evidence="4" id="KW-0862">Zinc</keyword>
<organism evidence="10 11">
    <name type="scientific">Leptobrachium leishanense</name>
    <name type="common">Leishan spiny toad</name>
    <dbReference type="NCBI Taxonomy" id="445787"/>
    <lineage>
        <taxon>Eukaryota</taxon>
        <taxon>Metazoa</taxon>
        <taxon>Chordata</taxon>
        <taxon>Craniata</taxon>
        <taxon>Vertebrata</taxon>
        <taxon>Euteleostomi</taxon>
        <taxon>Amphibia</taxon>
        <taxon>Batrachia</taxon>
        <taxon>Anura</taxon>
        <taxon>Pelobatoidea</taxon>
        <taxon>Megophryidae</taxon>
        <taxon>Leptobrachium</taxon>
    </lineage>
</organism>
<feature type="compositionally biased region" description="Polar residues" evidence="7">
    <location>
        <begin position="324"/>
        <end position="343"/>
    </location>
</feature>
<evidence type="ECO:0000313" key="10">
    <source>
        <dbReference type="Ensembl" id="ENSLLEP00000047038.1"/>
    </source>
</evidence>
<comment type="subcellular location">
    <subcellularLocation>
        <location evidence="1">Nucleus</location>
    </subcellularLocation>
</comment>
<feature type="domain" description="NuBaID C-terminal" evidence="9">
    <location>
        <begin position="241"/>
        <end position="449"/>
    </location>
</feature>
<comment type="function">
    <text evidence="6">Required for proper positioning of a substantial amount of TPR at the nuclear basket (NB) through interaction with TPR.</text>
</comment>
<keyword evidence="11" id="KW-1185">Reference proteome</keyword>
<keyword evidence="5" id="KW-0539">Nucleus</keyword>
<dbReference type="Proteomes" id="UP000694569">
    <property type="component" value="Unplaced"/>
</dbReference>
<reference evidence="10" key="1">
    <citation type="submission" date="2025-08" db="UniProtKB">
        <authorList>
            <consortium name="Ensembl"/>
        </authorList>
    </citation>
    <scope>IDENTIFICATION</scope>
</reference>